<feature type="transmembrane region" description="Helical" evidence="1">
    <location>
        <begin position="20"/>
        <end position="41"/>
    </location>
</feature>
<proteinExistence type="predicted"/>
<sequence length="198" mass="22748">MIPDINLLPKVERRPNNTKLLYILLAIIALLIFSLLVWQYFSARSSLVSIVNEEQALLAQRDQLQSQLNVYNDSKSNISLEQSVQFLDQISYHVSPLIKEILNLQPNNSFLRTYEFTEKSVTVWIDFETMNDISNYVTRLNNSDYFLDVQVSTISNFELVVESGDTAESSTNFNEQPRYTTNLTLVIDETYLSTGGEE</sequence>
<reference evidence="2 3" key="1">
    <citation type="journal article" date="2016" name="Antonie Van Leeuwenhoek">
        <title>Lysinibacillus endophyticus sp. nov., an indole-3-acetic acid producing endophytic bacterium isolated from corn root (Zea mays cv. Xinken-5).</title>
        <authorList>
            <person name="Yu J."/>
            <person name="Guan X."/>
            <person name="Liu C."/>
            <person name="Xiang W."/>
            <person name="Yu Z."/>
            <person name="Liu X."/>
            <person name="Wang G."/>
        </authorList>
    </citation>
    <scope>NUCLEOTIDE SEQUENCE [LARGE SCALE GENOMIC DNA]</scope>
    <source>
        <strain evidence="2 3">DSM 100506</strain>
    </source>
</reference>
<dbReference type="EMBL" id="RBZN01000011">
    <property type="protein sequence ID" value="RKQ18032.1"/>
    <property type="molecule type" value="Genomic_DNA"/>
</dbReference>
<keyword evidence="1" id="KW-0472">Membrane</keyword>
<keyword evidence="3" id="KW-1185">Reference proteome</keyword>
<accession>A0A494Z655</accession>
<name>A0A494Z655_9BACL</name>
<keyword evidence="1" id="KW-1133">Transmembrane helix</keyword>
<protein>
    <submittedName>
        <fullName evidence="2">Uncharacterized protein</fullName>
    </submittedName>
</protein>
<keyword evidence="1" id="KW-0812">Transmembrane</keyword>
<evidence type="ECO:0000313" key="2">
    <source>
        <dbReference type="EMBL" id="RKQ18032.1"/>
    </source>
</evidence>
<gene>
    <name evidence="2" type="ORF">D8M03_06530</name>
</gene>
<organism evidence="2 3">
    <name type="scientific">Ureibacillus endophyticus</name>
    <dbReference type="NCBI Taxonomy" id="1978490"/>
    <lineage>
        <taxon>Bacteria</taxon>
        <taxon>Bacillati</taxon>
        <taxon>Bacillota</taxon>
        <taxon>Bacilli</taxon>
        <taxon>Bacillales</taxon>
        <taxon>Caryophanaceae</taxon>
        <taxon>Ureibacillus</taxon>
    </lineage>
</organism>
<dbReference type="AlphaFoldDB" id="A0A494Z655"/>
<dbReference type="RefSeq" id="WP_121213976.1">
    <property type="nucleotide sequence ID" value="NZ_RBZN01000011.1"/>
</dbReference>
<evidence type="ECO:0000313" key="3">
    <source>
        <dbReference type="Proteomes" id="UP000272238"/>
    </source>
</evidence>
<dbReference type="Proteomes" id="UP000272238">
    <property type="component" value="Unassembled WGS sequence"/>
</dbReference>
<dbReference type="OrthoDB" id="2971140at2"/>
<evidence type="ECO:0000256" key="1">
    <source>
        <dbReference type="SAM" id="Phobius"/>
    </source>
</evidence>
<comment type="caution">
    <text evidence="2">The sequence shown here is derived from an EMBL/GenBank/DDBJ whole genome shotgun (WGS) entry which is preliminary data.</text>
</comment>